<keyword evidence="2" id="KW-1185">Reference proteome</keyword>
<evidence type="ECO:0000313" key="2">
    <source>
        <dbReference type="Proteomes" id="UP000887013"/>
    </source>
</evidence>
<evidence type="ECO:0000313" key="1">
    <source>
        <dbReference type="EMBL" id="GFU32359.1"/>
    </source>
</evidence>
<proteinExistence type="predicted"/>
<accession>A0A8X6QR61</accession>
<dbReference type="Proteomes" id="UP000887013">
    <property type="component" value="Unassembled WGS sequence"/>
</dbReference>
<organism evidence="1 2">
    <name type="scientific">Nephila pilipes</name>
    <name type="common">Giant wood spider</name>
    <name type="synonym">Nephila maculata</name>
    <dbReference type="NCBI Taxonomy" id="299642"/>
    <lineage>
        <taxon>Eukaryota</taxon>
        <taxon>Metazoa</taxon>
        <taxon>Ecdysozoa</taxon>
        <taxon>Arthropoda</taxon>
        <taxon>Chelicerata</taxon>
        <taxon>Arachnida</taxon>
        <taxon>Araneae</taxon>
        <taxon>Araneomorphae</taxon>
        <taxon>Entelegynae</taxon>
        <taxon>Araneoidea</taxon>
        <taxon>Nephilidae</taxon>
        <taxon>Nephila</taxon>
    </lineage>
</organism>
<name>A0A8X6QR61_NEPPI</name>
<dbReference type="EMBL" id="BMAW01083149">
    <property type="protein sequence ID" value="GFU32359.1"/>
    <property type="molecule type" value="Genomic_DNA"/>
</dbReference>
<feature type="non-terminal residue" evidence="1">
    <location>
        <position position="1"/>
    </location>
</feature>
<dbReference type="AlphaFoldDB" id="A0A8X6QR61"/>
<sequence>YSMVHLGPHCSEFPNNLQHLRNIPFEYKSLPPYEDGPQKRSAPLATFEFGNNSIRKQACYIKEKRKNRLL</sequence>
<comment type="caution">
    <text evidence="1">The sequence shown here is derived from an EMBL/GenBank/DDBJ whole genome shotgun (WGS) entry which is preliminary data.</text>
</comment>
<protein>
    <submittedName>
        <fullName evidence="1">Uncharacterized protein</fullName>
    </submittedName>
</protein>
<gene>
    <name evidence="1" type="ORF">NPIL_261681</name>
</gene>
<reference evidence="1" key="1">
    <citation type="submission" date="2020-08" db="EMBL/GenBank/DDBJ databases">
        <title>Multicomponent nature underlies the extraordinary mechanical properties of spider dragline silk.</title>
        <authorList>
            <person name="Kono N."/>
            <person name="Nakamura H."/>
            <person name="Mori M."/>
            <person name="Yoshida Y."/>
            <person name="Ohtoshi R."/>
            <person name="Malay A.D."/>
            <person name="Moran D.A.P."/>
            <person name="Tomita M."/>
            <person name="Numata K."/>
            <person name="Arakawa K."/>
        </authorList>
    </citation>
    <scope>NUCLEOTIDE SEQUENCE</scope>
</reference>